<organism evidence="1 2">
    <name type="scientific">Parelaphostrongylus tenuis</name>
    <name type="common">Meningeal worm</name>
    <dbReference type="NCBI Taxonomy" id="148309"/>
    <lineage>
        <taxon>Eukaryota</taxon>
        <taxon>Metazoa</taxon>
        <taxon>Ecdysozoa</taxon>
        <taxon>Nematoda</taxon>
        <taxon>Chromadorea</taxon>
        <taxon>Rhabditida</taxon>
        <taxon>Rhabditina</taxon>
        <taxon>Rhabditomorpha</taxon>
        <taxon>Strongyloidea</taxon>
        <taxon>Metastrongylidae</taxon>
        <taxon>Parelaphostrongylus</taxon>
    </lineage>
</organism>
<evidence type="ECO:0000313" key="1">
    <source>
        <dbReference type="EMBL" id="KAJ1364963.1"/>
    </source>
</evidence>
<dbReference type="Proteomes" id="UP001196413">
    <property type="component" value="Unassembled WGS sequence"/>
</dbReference>
<reference evidence="1" key="1">
    <citation type="submission" date="2021-06" db="EMBL/GenBank/DDBJ databases">
        <title>Parelaphostrongylus tenuis whole genome reference sequence.</title>
        <authorList>
            <person name="Garwood T.J."/>
            <person name="Larsen P.A."/>
            <person name="Fountain-Jones N.M."/>
            <person name="Garbe J.R."/>
            <person name="Macchietto M.G."/>
            <person name="Kania S.A."/>
            <person name="Gerhold R.W."/>
            <person name="Richards J.E."/>
            <person name="Wolf T.M."/>
        </authorList>
    </citation>
    <scope>NUCLEOTIDE SEQUENCE</scope>
    <source>
        <strain evidence="1">MNPRO001-30</strain>
        <tissue evidence="1">Meninges</tissue>
    </source>
</reference>
<dbReference type="AlphaFoldDB" id="A0AAD5QU82"/>
<evidence type="ECO:0000313" key="2">
    <source>
        <dbReference type="Proteomes" id="UP001196413"/>
    </source>
</evidence>
<dbReference type="EMBL" id="JAHQIW010005116">
    <property type="protein sequence ID" value="KAJ1364963.1"/>
    <property type="molecule type" value="Genomic_DNA"/>
</dbReference>
<accession>A0AAD5QU82</accession>
<comment type="caution">
    <text evidence="1">The sequence shown here is derived from an EMBL/GenBank/DDBJ whole genome shotgun (WGS) entry which is preliminary data.</text>
</comment>
<proteinExistence type="predicted"/>
<keyword evidence="2" id="KW-1185">Reference proteome</keyword>
<protein>
    <submittedName>
        <fullName evidence="1">Uncharacterized protein</fullName>
    </submittedName>
</protein>
<sequence length="61" mass="6916">MPDFSSASLFVQAEHIAVPVIMVVENRKYRVVIEEGWMNLRDLSGRGRRAELSEAQDVVRG</sequence>
<gene>
    <name evidence="1" type="ORF">KIN20_025162</name>
</gene>
<name>A0AAD5QU82_PARTN</name>